<reference evidence="1" key="1">
    <citation type="journal article" date="2021" name="Proc. Natl. Acad. Sci. U.S.A.">
        <title>A Catalog of Tens of Thousands of Viruses from Human Metagenomes Reveals Hidden Associations with Chronic Diseases.</title>
        <authorList>
            <person name="Tisza M.J."/>
            <person name="Buck C.B."/>
        </authorList>
    </citation>
    <scope>NUCLEOTIDE SEQUENCE</scope>
    <source>
        <strain evidence="1">Ctv3H3</strain>
    </source>
</reference>
<proteinExistence type="predicted"/>
<name>A0A8S5NAB0_9VIRU</name>
<dbReference type="EMBL" id="BK015120">
    <property type="protein sequence ID" value="DAD91717.1"/>
    <property type="molecule type" value="Genomic_DNA"/>
</dbReference>
<evidence type="ECO:0000313" key="1">
    <source>
        <dbReference type="EMBL" id="DAD91717.1"/>
    </source>
</evidence>
<accession>A0A8S5NAB0</accession>
<organism evidence="1">
    <name type="scientific">Phage sp. ctv3H3</name>
    <dbReference type="NCBI Taxonomy" id="2826753"/>
    <lineage>
        <taxon>Viruses</taxon>
    </lineage>
</organism>
<protein>
    <submittedName>
        <fullName evidence="1">Uncharacterized protein</fullName>
    </submittedName>
</protein>
<sequence length="38" mass="4342">MMRKPLHSFLPAVAMSRRNADAYPVSPKLRNKLLVYLG</sequence>